<reference evidence="3" key="1">
    <citation type="submission" date="2016-06" db="EMBL/GenBank/DDBJ databases">
        <title>De novo assembly and RNA-Seq shows season-dependent expression and editing in black bear kidneys.</title>
        <authorList>
            <person name="Korstanje R."/>
            <person name="Srivastava A."/>
            <person name="Sarsani V.K."/>
            <person name="Sheehan S.M."/>
            <person name="Seger R.L."/>
            <person name="Barter M.E."/>
            <person name="Lindqvist C."/>
            <person name="Brody L.C."/>
            <person name="Mullikin J.C."/>
        </authorList>
    </citation>
    <scope>NUCLEOTIDE SEQUENCE [LARGE SCALE GENOMIC DNA]</scope>
</reference>
<dbReference type="PANTHER" id="PTHR11492">
    <property type="entry name" value="NUCLEAR FACTOR I"/>
    <property type="match status" value="1"/>
</dbReference>
<reference evidence="2" key="3">
    <citation type="submission" date="2025-09" db="UniProtKB">
        <authorList>
            <consortium name="Ensembl"/>
        </authorList>
    </citation>
    <scope>IDENTIFICATION</scope>
</reference>
<dbReference type="Ensembl" id="ENSUAMT00000010553.1">
    <property type="protein sequence ID" value="ENSUAMP00000009377.1"/>
    <property type="gene ID" value="ENSUAMG00000007789.1"/>
</dbReference>
<protein>
    <recommendedName>
        <fullName evidence="4">Nuclear factor I B</fullName>
    </recommendedName>
</protein>
<dbReference type="STRING" id="9643.ENSUAMP00000009377"/>
<evidence type="ECO:0000313" key="2">
    <source>
        <dbReference type="Ensembl" id="ENSUAMP00000009377.1"/>
    </source>
</evidence>
<reference evidence="2" key="2">
    <citation type="submission" date="2025-08" db="UniProtKB">
        <authorList>
            <consortium name="Ensembl"/>
        </authorList>
    </citation>
    <scope>IDENTIFICATION</scope>
</reference>
<dbReference type="PANTHER" id="PTHR11492:SF4">
    <property type="entry name" value="NUCLEAR FACTOR 1 B-TYPE"/>
    <property type="match status" value="1"/>
</dbReference>
<feature type="compositionally biased region" description="Polar residues" evidence="1">
    <location>
        <begin position="72"/>
        <end position="88"/>
    </location>
</feature>
<proteinExistence type="predicted"/>
<keyword evidence="3" id="KW-1185">Reference proteome</keyword>
<organism evidence="2 3">
    <name type="scientific">Ursus americanus</name>
    <name type="common">American black bear</name>
    <name type="synonym">Euarctos americanus</name>
    <dbReference type="NCBI Taxonomy" id="9643"/>
    <lineage>
        <taxon>Eukaryota</taxon>
        <taxon>Metazoa</taxon>
        <taxon>Chordata</taxon>
        <taxon>Craniata</taxon>
        <taxon>Vertebrata</taxon>
        <taxon>Euteleostomi</taxon>
        <taxon>Mammalia</taxon>
        <taxon>Eutheria</taxon>
        <taxon>Laurasiatheria</taxon>
        <taxon>Carnivora</taxon>
        <taxon>Caniformia</taxon>
        <taxon>Ursidae</taxon>
        <taxon>Ursus</taxon>
    </lineage>
</organism>
<evidence type="ECO:0000256" key="1">
    <source>
        <dbReference type="SAM" id="MobiDB-lite"/>
    </source>
</evidence>
<dbReference type="AlphaFoldDB" id="A0A452QUU4"/>
<feature type="region of interest" description="Disordered" evidence="1">
    <location>
        <begin position="1"/>
        <end position="98"/>
    </location>
</feature>
<dbReference type="Pfam" id="PF00859">
    <property type="entry name" value="CTF_NFI"/>
    <property type="match status" value="1"/>
</dbReference>
<dbReference type="GO" id="GO:0005634">
    <property type="term" value="C:nucleus"/>
    <property type="evidence" value="ECO:0007669"/>
    <property type="project" value="InterPro"/>
</dbReference>
<dbReference type="Proteomes" id="UP000291022">
    <property type="component" value="Unassembled WGS sequence"/>
</dbReference>
<name>A0A452QUU4_URSAM</name>
<dbReference type="GO" id="GO:0000978">
    <property type="term" value="F:RNA polymerase II cis-regulatory region sequence-specific DNA binding"/>
    <property type="evidence" value="ECO:0007669"/>
    <property type="project" value="TreeGrafter"/>
</dbReference>
<dbReference type="InterPro" id="IPR000647">
    <property type="entry name" value="CTF/NFI"/>
</dbReference>
<evidence type="ECO:0000313" key="3">
    <source>
        <dbReference type="Proteomes" id="UP000291022"/>
    </source>
</evidence>
<sequence length="170" mass="19560">MNSGVNLQRSLSSPPSSKRPKTISIDENMEPSPTGDFYPSPNSPAAGSRTWHERDQDMSSPTTMKKPEKPLFSSTSPQDSSPRLSTFPQHHHPGIPGVAHSGEEFQQYRYCFKFINRQFLILQTNRIWFLKLYSKDITPVIRKVLSFDLQIHVDMYFCCTLKMHGLYCYL</sequence>
<dbReference type="GO" id="GO:0000981">
    <property type="term" value="F:DNA-binding transcription factor activity, RNA polymerase II-specific"/>
    <property type="evidence" value="ECO:0007669"/>
    <property type="project" value="TreeGrafter"/>
</dbReference>
<accession>A0A452QUU4</accession>
<evidence type="ECO:0008006" key="4">
    <source>
        <dbReference type="Google" id="ProtNLM"/>
    </source>
</evidence>
<dbReference type="GeneTree" id="ENSGT00950000182916"/>